<dbReference type="GO" id="GO:0006289">
    <property type="term" value="P:nucleotide-excision repair"/>
    <property type="evidence" value="ECO:0007669"/>
    <property type="project" value="InterPro"/>
</dbReference>
<keyword evidence="3" id="KW-0479">Metal-binding</keyword>
<keyword evidence="11" id="KW-0267">Excision nuclease</keyword>
<keyword evidence="8" id="KW-0863">Zinc-finger</keyword>
<dbReference type="Gene3D" id="1.10.8.280">
    <property type="entry name" value="ABC transporter ATPase domain-like"/>
    <property type="match status" value="1"/>
</dbReference>
<dbReference type="Pfam" id="PF17755">
    <property type="entry name" value="UvrA_DNA-bind"/>
    <property type="match status" value="1"/>
</dbReference>
<evidence type="ECO:0000313" key="19">
    <source>
        <dbReference type="EMBL" id="KGN87392.1"/>
    </source>
</evidence>
<evidence type="ECO:0000259" key="17">
    <source>
        <dbReference type="Pfam" id="PF17755"/>
    </source>
</evidence>
<dbReference type="Proteomes" id="UP000030146">
    <property type="component" value="Unassembled WGS sequence"/>
</dbReference>
<sequence length="967" mass="108133">MRDTVINVKDKIALHDAVEVYGARVHNLKNIDVCIPRHSLTVITGMSGSGKSSLAFDTLFAEGQRRYIETFSAYARNFLGGGMERPDVDEIKGLSPVISIEQKTTNRNPRSTVGTVTEVYDFFRLLFARAAEAYSYAGGKKMVKYTEEQIFHLILEKYDGRKIALLAPVVRSRKGHYKELFERLRKKGYLHVRVDGEIREILHGMKLDRYKMHDVEVQIDKLRVASDQSKRIAESLALAMREGEGLVMVLDSEKNEVGHFSRMMMCPDTGISYSDPAPHNFSFNSPHGYCPRCKGLGEVNLPDMDKIIPFREKSIYEGGIEPLGKYKNNLFFWQIEALCEKYDVTIKTPLRDLPEELIEDILYGTDELLTINNKALGQSRYALTFDGVAKYILMQAEESDASATAQKWADQFLKTTTCPDCAGKRLNKEALSYRLAGKDIAEVNAMDIKTLIEWVDSLDEHLSDTQRAISIEILKEIRTRLGFLKDVGLEYLTMNRAAASLSGGESQRIRLATQIGSKLVEVLYILDEPSIGLHQRDNLRLIHSLQDLRDIGNTVVVVEHDQDMMMHADYVIDLGPRAGRHGGEVVFAGSPEEMVQADTLTADYISGRKRIEKSIGRRDGNGKTIKLFGAKGNNLQNIDVIFPLGVFICVTGVSGSGKSTLINKTLFPAISQKLYRSLQDPMPYDRIEGLEHIDKIIAVDQSPIGRTLRSNAATYTGLFTDIRALFVGLPESKARGYKPGRFSFNVKGGRCEVCKGNGYKTIEMNFLPDVFAPCEGCRGKRYNRETLEVRYKGKSIADVLDMTINKAVEFFEHVPHILSKLSVLQEVGLGYIKLGQPSSTLSGGECQRVKLAAELSKRDTGNTLYVLDEPTTGLHFEDVRVLLGILNRLIERGNTVIVIEHNLDVIRCADYLIDIGPEGGAGGGRLLYQGKMEDIIECRNSYTAQFVKAELERGRMGAVHMNSADNI</sequence>
<evidence type="ECO:0000256" key="5">
    <source>
        <dbReference type="ARBA" id="ARBA00022741"/>
    </source>
</evidence>
<dbReference type="InterPro" id="IPR041552">
    <property type="entry name" value="UvrA_DNA-bd"/>
</dbReference>
<keyword evidence="9" id="KW-0862">Zinc</keyword>
<dbReference type="PANTHER" id="PTHR43152:SF3">
    <property type="entry name" value="UVRABC SYSTEM PROTEIN A"/>
    <property type="match status" value="1"/>
</dbReference>
<reference evidence="19 20" key="1">
    <citation type="submission" date="2014-08" db="EMBL/GenBank/DDBJ databases">
        <title>Porphyromonas gulae strain:COT-052_OH3439 Genome sequencing.</title>
        <authorList>
            <person name="Wallis C."/>
            <person name="Deusch O."/>
            <person name="O'Flynn C."/>
            <person name="Davis I."/>
            <person name="Jospin G."/>
            <person name="Darling A.E."/>
            <person name="Coil D.A."/>
            <person name="Alexiev A."/>
            <person name="Horsfall A."/>
            <person name="Kirkwood N."/>
            <person name="Harris S."/>
            <person name="Eisen J.A."/>
        </authorList>
    </citation>
    <scope>NUCLEOTIDE SEQUENCE [LARGE SCALE GENOMIC DNA]</scope>
    <source>
        <strain evidence="20">COT-052 OH3439</strain>
    </source>
</reference>
<dbReference type="GO" id="GO:0008270">
    <property type="term" value="F:zinc ion binding"/>
    <property type="evidence" value="ECO:0007669"/>
    <property type="project" value="UniProtKB-KW"/>
</dbReference>
<dbReference type="Pfam" id="PF17760">
    <property type="entry name" value="UvrA_inter"/>
    <property type="match status" value="1"/>
</dbReference>
<evidence type="ECO:0000256" key="15">
    <source>
        <dbReference type="ARBA" id="ARBA00039316"/>
    </source>
</evidence>
<evidence type="ECO:0000259" key="18">
    <source>
        <dbReference type="Pfam" id="PF17760"/>
    </source>
</evidence>
<gene>
    <name evidence="19" type="ORF">HR15_06450</name>
</gene>
<accession>A0A0A2E8H6</accession>
<dbReference type="NCBIfam" id="TIGR00630">
    <property type="entry name" value="uvra"/>
    <property type="match status" value="1"/>
</dbReference>
<dbReference type="InterPro" id="IPR027417">
    <property type="entry name" value="P-loop_NTPase"/>
</dbReference>
<evidence type="ECO:0000256" key="7">
    <source>
        <dbReference type="ARBA" id="ARBA00022769"/>
    </source>
</evidence>
<keyword evidence="20" id="KW-1185">Reference proteome</keyword>
<dbReference type="Gene3D" id="3.30.190.20">
    <property type="match status" value="1"/>
</dbReference>
<evidence type="ECO:0000256" key="16">
    <source>
        <dbReference type="ARBA" id="ARBA00042156"/>
    </source>
</evidence>
<evidence type="ECO:0000256" key="10">
    <source>
        <dbReference type="ARBA" id="ARBA00022840"/>
    </source>
</evidence>
<comment type="subcellular location">
    <subcellularLocation>
        <location evidence="1">Cytoplasm</location>
    </subcellularLocation>
</comment>
<evidence type="ECO:0000256" key="6">
    <source>
        <dbReference type="ARBA" id="ARBA00022763"/>
    </source>
</evidence>
<name>A0A0A2E8H6_9PORP</name>
<dbReference type="GO" id="GO:0005737">
    <property type="term" value="C:cytoplasm"/>
    <property type="evidence" value="ECO:0007669"/>
    <property type="project" value="UniProtKB-SubCell"/>
</dbReference>
<evidence type="ECO:0000256" key="2">
    <source>
        <dbReference type="ARBA" id="ARBA00022490"/>
    </source>
</evidence>
<keyword evidence="6" id="KW-0227">DNA damage</keyword>
<keyword evidence="2" id="KW-0963">Cytoplasm</keyword>
<evidence type="ECO:0000256" key="1">
    <source>
        <dbReference type="ARBA" id="ARBA00004496"/>
    </source>
</evidence>
<dbReference type="GO" id="GO:0005524">
    <property type="term" value="F:ATP binding"/>
    <property type="evidence" value="ECO:0007669"/>
    <property type="project" value="UniProtKB-KW"/>
</dbReference>
<dbReference type="AlphaFoldDB" id="A0A0A2E8H6"/>
<dbReference type="Gene3D" id="1.20.1580.10">
    <property type="entry name" value="ABC transporter ATPase like domain"/>
    <property type="match status" value="3"/>
</dbReference>
<dbReference type="FunFam" id="1.20.1580.10:FF:000002">
    <property type="entry name" value="UvrABC system protein A"/>
    <property type="match status" value="1"/>
</dbReference>
<dbReference type="NCBIfam" id="NF001503">
    <property type="entry name" value="PRK00349.1"/>
    <property type="match status" value="1"/>
</dbReference>
<dbReference type="GO" id="GO:0009380">
    <property type="term" value="C:excinuclease repair complex"/>
    <property type="evidence" value="ECO:0007669"/>
    <property type="project" value="InterPro"/>
</dbReference>
<dbReference type="RefSeq" id="WP_039425065.1">
    <property type="nucleotide sequence ID" value="NZ_JRAK01000088.1"/>
</dbReference>
<protein>
    <recommendedName>
        <fullName evidence="15">UvrABC system protein A</fullName>
    </recommendedName>
    <alternativeName>
        <fullName evidence="16">Excinuclease ABC subunit A</fullName>
    </alternativeName>
</protein>
<dbReference type="GO" id="GO:0004518">
    <property type="term" value="F:nuclease activity"/>
    <property type="evidence" value="ECO:0007669"/>
    <property type="project" value="UniProtKB-KW"/>
</dbReference>
<dbReference type="GO" id="GO:0016887">
    <property type="term" value="F:ATP hydrolysis activity"/>
    <property type="evidence" value="ECO:0007669"/>
    <property type="project" value="InterPro"/>
</dbReference>
<evidence type="ECO:0000256" key="11">
    <source>
        <dbReference type="ARBA" id="ARBA00022881"/>
    </source>
</evidence>
<dbReference type="InterPro" id="IPR041102">
    <property type="entry name" value="UvrA_inter"/>
</dbReference>
<dbReference type="Gene3D" id="3.40.50.300">
    <property type="entry name" value="P-loop containing nucleotide triphosphate hydrolases"/>
    <property type="match status" value="3"/>
</dbReference>
<evidence type="ECO:0000256" key="13">
    <source>
        <dbReference type="ARBA" id="ARBA00023204"/>
    </source>
</evidence>
<keyword evidence="13" id="KW-0234">DNA repair</keyword>
<keyword evidence="5" id="KW-0547">Nucleotide-binding</keyword>
<feature type="domain" description="UvrA DNA-binding" evidence="17">
    <location>
        <begin position="303"/>
        <end position="408"/>
    </location>
</feature>
<comment type="similarity">
    <text evidence="14">Belongs to the ABC transporter superfamily. UvrA family.</text>
</comment>
<dbReference type="PANTHER" id="PTHR43152">
    <property type="entry name" value="UVRABC SYSTEM PROTEIN A"/>
    <property type="match status" value="1"/>
</dbReference>
<feature type="domain" description="UvrA interaction" evidence="18">
    <location>
        <begin position="146"/>
        <end position="251"/>
    </location>
</feature>
<evidence type="ECO:0000256" key="12">
    <source>
        <dbReference type="ARBA" id="ARBA00023125"/>
    </source>
</evidence>
<dbReference type="InterPro" id="IPR004602">
    <property type="entry name" value="UvrA"/>
</dbReference>
<keyword evidence="4" id="KW-0677">Repeat</keyword>
<organism evidence="19 20">
    <name type="scientific">Porphyromonas gulae</name>
    <dbReference type="NCBI Taxonomy" id="111105"/>
    <lineage>
        <taxon>Bacteria</taxon>
        <taxon>Pseudomonadati</taxon>
        <taxon>Bacteroidota</taxon>
        <taxon>Bacteroidia</taxon>
        <taxon>Bacteroidales</taxon>
        <taxon>Porphyromonadaceae</taxon>
        <taxon>Porphyromonas</taxon>
    </lineage>
</organism>
<comment type="caution">
    <text evidence="19">The sequence shown here is derived from an EMBL/GenBank/DDBJ whole genome shotgun (WGS) entry which is preliminary data.</text>
</comment>
<evidence type="ECO:0000256" key="3">
    <source>
        <dbReference type="ARBA" id="ARBA00022723"/>
    </source>
</evidence>
<keyword evidence="12" id="KW-0238">DNA-binding</keyword>
<dbReference type="PROSITE" id="PS00211">
    <property type="entry name" value="ABC_TRANSPORTER_1"/>
    <property type="match status" value="2"/>
</dbReference>
<keyword evidence="10" id="KW-0067">ATP-binding</keyword>
<evidence type="ECO:0000313" key="20">
    <source>
        <dbReference type="Proteomes" id="UP000030146"/>
    </source>
</evidence>
<evidence type="ECO:0000256" key="4">
    <source>
        <dbReference type="ARBA" id="ARBA00022737"/>
    </source>
</evidence>
<evidence type="ECO:0000256" key="9">
    <source>
        <dbReference type="ARBA" id="ARBA00022833"/>
    </source>
</evidence>
<dbReference type="GO" id="GO:0003677">
    <property type="term" value="F:DNA binding"/>
    <property type="evidence" value="ECO:0007669"/>
    <property type="project" value="UniProtKB-KW"/>
</dbReference>
<keyword evidence="7" id="KW-0228">DNA excision</keyword>
<dbReference type="CDD" id="cd03271">
    <property type="entry name" value="ABC_UvrA_II"/>
    <property type="match status" value="1"/>
</dbReference>
<dbReference type="SUPFAM" id="SSF52540">
    <property type="entry name" value="P-loop containing nucleoside triphosphate hydrolases"/>
    <property type="match status" value="2"/>
</dbReference>
<evidence type="ECO:0000256" key="14">
    <source>
        <dbReference type="ARBA" id="ARBA00038000"/>
    </source>
</evidence>
<dbReference type="EMBL" id="JRAK01000088">
    <property type="protein sequence ID" value="KGN87392.1"/>
    <property type="molecule type" value="Genomic_DNA"/>
</dbReference>
<dbReference type="InterPro" id="IPR017871">
    <property type="entry name" value="ABC_transporter-like_CS"/>
</dbReference>
<evidence type="ECO:0000256" key="8">
    <source>
        <dbReference type="ARBA" id="ARBA00022771"/>
    </source>
</evidence>
<proteinExistence type="inferred from homology"/>